<dbReference type="PRINTS" id="PR00702">
    <property type="entry name" value="ACRIFLAVINRP"/>
</dbReference>
<feature type="transmembrane region" description="Helical" evidence="8">
    <location>
        <begin position="861"/>
        <end position="880"/>
    </location>
</feature>
<accession>A0A067A1P2</accession>
<dbReference type="Gene3D" id="3.30.70.1440">
    <property type="entry name" value="Multidrug efflux transporter AcrB pore domain"/>
    <property type="match status" value="1"/>
</dbReference>
<feature type="transmembrane region" description="Helical" evidence="8">
    <location>
        <begin position="431"/>
        <end position="451"/>
    </location>
</feature>
<dbReference type="SUPFAM" id="SSF82714">
    <property type="entry name" value="Multidrug efflux transporter AcrB TolC docking domain, DN and DC subdomains"/>
    <property type="match status" value="2"/>
</dbReference>
<dbReference type="SUPFAM" id="SSF82693">
    <property type="entry name" value="Multidrug efflux transporter AcrB pore domain, PN1, PN2, PC1 and PC2 subdomains"/>
    <property type="match status" value="4"/>
</dbReference>
<gene>
    <name evidence="9" type="ORF">EI16_08225</name>
</gene>
<dbReference type="GO" id="GO:0042910">
    <property type="term" value="F:xenobiotic transmembrane transporter activity"/>
    <property type="evidence" value="ECO:0007669"/>
    <property type="project" value="TreeGrafter"/>
</dbReference>
<protein>
    <submittedName>
        <fullName evidence="9">Multidrug transporter AcrB</fullName>
    </submittedName>
</protein>
<dbReference type="Gene3D" id="3.30.70.1430">
    <property type="entry name" value="Multidrug efflux transporter AcrB pore domain"/>
    <property type="match status" value="2"/>
</dbReference>
<dbReference type="FunFam" id="1.20.1640.10:FF:000001">
    <property type="entry name" value="Efflux pump membrane transporter"/>
    <property type="match status" value="1"/>
</dbReference>
<dbReference type="EMBL" id="JMIU01000001">
    <property type="protein sequence ID" value="KDN96255.1"/>
    <property type="molecule type" value="Genomic_DNA"/>
</dbReference>
<evidence type="ECO:0000256" key="4">
    <source>
        <dbReference type="ARBA" id="ARBA00022519"/>
    </source>
</evidence>
<evidence type="ECO:0000313" key="10">
    <source>
        <dbReference type="Proteomes" id="UP000027341"/>
    </source>
</evidence>
<dbReference type="Gene3D" id="3.30.2090.10">
    <property type="entry name" value="Multidrug efflux transporter AcrB TolC docking domain, DN and DC subdomains"/>
    <property type="match status" value="2"/>
</dbReference>
<evidence type="ECO:0000256" key="7">
    <source>
        <dbReference type="ARBA" id="ARBA00023136"/>
    </source>
</evidence>
<feature type="transmembrane region" description="Helical" evidence="8">
    <location>
        <begin position="913"/>
        <end position="936"/>
    </location>
</feature>
<dbReference type="Gene3D" id="3.30.70.1320">
    <property type="entry name" value="Multidrug efflux transporter AcrB pore domain like"/>
    <property type="match status" value="1"/>
</dbReference>
<keyword evidence="10" id="KW-1185">Reference proteome</keyword>
<comment type="subcellular location">
    <subcellularLocation>
        <location evidence="1">Cell inner membrane</location>
        <topology evidence="1">Multi-pass membrane protein</topology>
    </subcellularLocation>
</comment>
<dbReference type="RefSeq" id="WP_081822754.1">
    <property type="nucleotide sequence ID" value="NZ_AP020335.1"/>
</dbReference>
<evidence type="ECO:0000256" key="8">
    <source>
        <dbReference type="SAM" id="Phobius"/>
    </source>
</evidence>
<dbReference type="GO" id="GO:0005886">
    <property type="term" value="C:plasma membrane"/>
    <property type="evidence" value="ECO:0007669"/>
    <property type="project" value="UniProtKB-SubCell"/>
</dbReference>
<feature type="transmembrane region" description="Helical" evidence="8">
    <location>
        <begin position="957"/>
        <end position="978"/>
    </location>
</feature>
<feature type="transmembrane region" description="Helical" evidence="8">
    <location>
        <begin position="993"/>
        <end position="1016"/>
    </location>
</feature>
<keyword evidence="6 8" id="KW-1133">Transmembrane helix</keyword>
<feature type="transmembrane region" description="Helical" evidence="8">
    <location>
        <begin position="360"/>
        <end position="380"/>
    </location>
</feature>
<dbReference type="STRING" id="28885.EI16_08225"/>
<reference evidence="9 10" key="1">
    <citation type="submission" date="2014-04" db="EMBL/GenBank/DDBJ databases">
        <title>Draft genome sequence of Hydrogenovibrio marinus MH-110, a model organism for aerobic H2 metabolism.</title>
        <authorList>
            <person name="Cha H.J."/>
            <person name="Jo B.H."/>
            <person name="Hwang B.H."/>
        </authorList>
    </citation>
    <scope>NUCLEOTIDE SEQUENCE [LARGE SCALE GENOMIC DNA]</scope>
    <source>
        <strain evidence="9 10">MH-110</strain>
    </source>
</reference>
<dbReference type="SUPFAM" id="SSF82866">
    <property type="entry name" value="Multidrug efflux transporter AcrB transmembrane domain"/>
    <property type="match status" value="2"/>
</dbReference>
<evidence type="ECO:0000313" key="9">
    <source>
        <dbReference type="EMBL" id="KDN96255.1"/>
    </source>
</evidence>
<evidence type="ECO:0000256" key="2">
    <source>
        <dbReference type="ARBA" id="ARBA00022448"/>
    </source>
</evidence>
<feature type="transmembrane region" description="Helical" evidence="8">
    <location>
        <begin position="334"/>
        <end position="353"/>
    </location>
</feature>
<feature type="transmembrane region" description="Helical" evidence="8">
    <location>
        <begin position="12"/>
        <end position="29"/>
    </location>
</feature>
<keyword evidence="2" id="KW-0813">Transport</keyword>
<comment type="caution">
    <text evidence="9">The sequence shown here is derived from an EMBL/GenBank/DDBJ whole genome shotgun (WGS) entry which is preliminary data.</text>
</comment>
<feature type="transmembrane region" description="Helical" evidence="8">
    <location>
        <begin position="887"/>
        <end position="907"/>
    </location>
</feature>
<evidence type="ECO:0000256" key="3">
    <source>
        <dbReference type="ARBA" id="ARBA00022475"/>
    </source>
</evidence>
<keyword evidence="3" id="KW-1003">Cell membrane</keyword>
<evidence type="ECO:0000256" key="5">
    <source>
        <dbReference type="ARBA" id="ARBA00022692"/>
    </source>
</evidence>
<sequence length="1055" mass="116506">MWVSDTSVKRPVFAAVVSLLLFAFGLMSFDRMSLREYPNVDPPIVTITTDYLGASADVVDNRITKVIEDQISGVAGIDSIASTSSDGRSSIKVEFTIDRDIDDAANDIRDRVSRVTDDLPEQADPPQVQKADSDASPIMWFNLASDRMTVPQLTDYAERYIVDRFSVLDGVANVRVGGGQSLALRIWLNPQKMATYGLTTQDVENQLRSANVELPIGSLQGSQVMLNLQVDKPMQTVEDFKNLVVKQDKQIGQVTLSDIAQVYMGAVERRRIFNGNGIPMVGIGIVKQSTANTLTVAELARERKDLVNKTLPEGLKLHSSYDASVFVQEAINEVYKTFAIALALVVGVMLVFLRSFRAAMVPMVTLPVSIMATFWVLWMLGFSVNLLTLLALVLAIGLVVDDAIVVLENTQRHIEMGHKPIAAAYLGTRQVGFAVLATTMVLVAVFLPIGFLEGNIGRLFSEFAVTLAVAVIFSMWVALSLSPALASILLKKKADSVGKIDAVTGEVKRGKADKRLFWFRKLLIKNLRHPWVMLLVLAVLSASMLYFGKEVPKEYVPKEDRGVFFVMVKGPEGATFDYMQSYMAEIEKRLMPLVNDGEAKRLLVRAPRSFSNSEIFNSGFVIVVLNDWSERRSGFEIMNEVRKKLSDLTGVKAIPVMRSAIGGRIQKPVQFVIGGPSYEVLADWKEKMDDAIAKTNPGLNSLDWDFEPNKPQLRLHVDYEKAKALGVTYQDISETLQTLLGSKKVTTVKYNGEEYDIILKADSKWFKTPQDLEQIYLRSSTTNGMVPLSMFVTAKIEGVASSLYRYNRIKSITLSAKLDDGYSLGQALDYLTKLTRKTLPEDATIDYKGDSRDFQSSSSSMVFVFLFGLVVIFLVLSAQFESFIQPFVIMLTVPLALAGGVFAMKAYGLTFNIYSEIAMVMLIGLATKNGILIVEFTNQLRDRGLSLYPALVTATQLRFRPIMMTSIATVAGTVPLMLSSGAGSESRQILGDVLFWGVSFSTLLSLFVIPVAYALLAKRSGSPLRSTRKLEAALQVYKGTETKNSTPEGVSRAKH</sequence>
<dbReference type="Pfam" id="PF00873">
    <property type="entry name" value="ACR_tran"/>
    <property type="match status" value="1"/>
</dbReference>
<keyword evidence="4" id="KW-0997">Cell inner membrane</keyword>
<dbReference type="InterPro" id="IPR001036">
    <property type="entry name" value="Acrflvin-R"/>
</dbReference>
<dbReference type="Proteomes" id="UP000027341">
    <property type="component" value="Unassembled WGS sequence"/>
</dbReference>
<dbReference type="InterPro" id="IPR027463">
    <property type="entry name" value="AcrB_DN_DC_subdom"/>
</dbReference>
<organism evidence="9 10">
    <name type="scientific">Hydrogenovibrio marinus</name>
    <dbReference type="NCBI Taxonomy" id="28885"/>
    <lineage>
        <taxon>Bacteria</taxon>
        <taxon>Pseudomonadati</taxon>
        <taxon>Pseudomonadota</taxon>
        <taxon>Gammaproteobacteria</taxon>
        <taxon>Thiotrichales</taxon>
        <taxon>Piscirickettsiaceae</taxon>
        <taxon>Hydrogenovibrio</taxon>
    </lineage>
</organism>
<keyword evidence="5 8" id="KW-0812">Transmembrane</keyword>
<dbReference type="PANTHER" id="PTHR32063">
    <property type="match status" value="1"/>
</dbReference>
<dbReference type="Gene3D" id="1.20.1640.10">
    <property type="entry name" value="Multidrug efflux transporter AcrB transmembrane domain"/>
    <property type="match status" value="2"/>
</dbReference>
<proteinExistence type="predicted"/>
<evidence type="ECO:0000256" key="6">
    <source>
        <dbReference type="ARBA" id="ARBA00022989"/>
    </source>
</evidence>
<feature type="transmembrane region" description="Helical" evidence="8">
    <location>
        <begin position="463"/>
        <end position="490"/>
    </location>
</feature>
<dbReference type="PANTHER" id="PTHR32063:SF14">
    <property type="entry name" value="BLL4319 PROTEIN"/>
    <property type="match status" value="1"/>
</dbReference>
<keyword evidence="7 8" id="KW-0472">Membrane</keyword>
<feature type="transmembrane region" description="Helical" evidence="8">
    <location>
        <begin position="530"/>
        <end position="548"/>
    </location>
</feature>
<feature type="transmembrane region" description="Helical" evidence="8">
    <location>
        <begin position="386"/>
        <end position="410"/>
    </location>
</feature>
<evidence type="ECO:0000256" key="1">
    <source>
        <dbReference type="ARBA" id="ARBA00004429"/>
    </source>
</evidence>
<dbReference type="AlphaFoldDB" id="A0A067A1P2"/>
<name>A0A067A1P2_HYDMR</name>